<organism evidence="1 2">
    <name type="scientific">Colletotrichum tamarilloi</name>
    <dbReference type="NCBI Taxonomy" id="1209934"/>
    <lineage>
        <taxon>Eukaryota</taxon>
        <taxon>Fungi</taxon>
        <taxon>Dikarya</taxon>
        <taxon>Ascomycota</taxon>
        <taxon>Pezizomycotina</taxon>
        <taxon>Sordariomycetes</taxon>
        <taxon>Hypocreomycetidae</taxon>
        <taxon>Glomerellales</taxon>
        <taxon>Glomerellaceae</taxon>
        <taxon>Colletotrichum</taxon>
        <taxon>Colletotrichum acutatum species complex</taxon>
    </lineage>
</organism>
<dbReference type="RefSeq" id="XP_060388298.1">
    <property type="nucleotide sequence ID" value="XM_060516836.1"/>
</dbReference>
<dbReference type="EMBL" id="MLFU01000002">
    <property type="protein sequence ID" value="KAK1511859.1"/>
    <property type="molecule type" value="Genomic_DNA"/>
</dbReference>
<gene>
    <name evidence="1" type="ORF">CTAM01_00789</name>
</gene>
<protein>
    <submittedName>
        <fullName evidence="1">Uncharacterized protein</fullName>
    </submittedName>
</protein>
<dbReference type="GeneID" id="85401074"/>
<evidence type="ECO:0000313" key="2">
    <source>
        <dbReference type="Proteomes" id="UP001227543"/>
    </source>
</evidence>
<dbReference type="Proteomes" id="UP001227543">
    <property type="component" value="Unassembled WGS sequence"/>
</dbReference>
<sequence>MFLFHAAITVPSAVSLIGYPHYTVYVENQAVVANTGGVFAHTNIHLPFLHNRPPSHPLLYGYCYLSSSTRKQVNDGLDPAFRIALPCISPFARV</sequence>
<comment type="caution">
    <text evidence="1">The sequence shown here is derived from an EMBL/GenBank/DDBJ whole genome shotgun (WGS) entry which is preliminary data.</text>
</comment>
<evidence type="ECO:0000313" key="1">
    <source>
        <dbReference type="EMBL" id="KAK1511859.1"/>
    </source>
</evidence>
<reference evidence="1 2" key="1">
    <citation type="submission" date="2016-10" db="EMBL/GenBank/DDBJ databases">
        <title>The genome sequence of Colletotrichum fioriniae PJ7.</title>
        <authorList>
            <person name="Baroncelli R."/>
        </authorList>
    </citation>
    <scope>NUCLEOTIDE SEQUENCE [LARGE SCALE GENOMIC DNA]</scope>
    <source>
        <strain evidence="1 2">Tom-12</strain>
    </source>
</reference>
<name>A0ABQ9RS67_9PEZI</name>
<accession>A0ABQ9RS67</accession>
<keyword evidence="2" id="KW-1185">Reference proteome</keyword>
<proteinExistence type="predicted"/>